<dbReference type="Gene3D" id="3.40.50.1820">
    <property type="entry name" value="alpha/beta hydrolase"/>
    <property type="match status" value="1"/>
</dbReference>
<keyword evidence="5" id="KW-1185">Reference proteome</keyword>
<evidence type="ECO:0000313" key="4">
    <source>
        <dbReference type="EMBL" id="MCO5976397.1"/>
    </source>
</evidence>
<sequence length="316" mass="34291">MHDRSKRWALAALGGLLVTPVFGGPLRDALVDRVLSRRIESAQESGEFGEGKSEPLTLPSYVKAQLDVSYGADPAQRLDVYMPTARSGNAPMPVIFMVHGGAWMIGDKSTANVVMNKITRWIPKGYVVVCPNYRMLPKTDVQGEVDDVAKALAYAQAHAADWGGDSNRFVLMGHSAGAHLVSLIAAAPELALNQGARSWLGTVSLDSASMDVVRTMREKHYSFYDKVFGSDQGFWQQVSPYSRLRKAPAPMMLVCSSKREDSCPQARSFADKVNSLGGRATVLPVDLTHADVNKKLGESSAYTDAVEGFLRSIGLN</sequence>
<dbReference type="InterPro" id="IPR049492">
    <property type="entry name" value="BD-FAE-like_dom"/>
</dbReference>
<comment type="caution">
    <text evidence="4">The sequence shown here is derived from an EMBL/GenBank/DDBJ whole genome shotgun (WGS) entry which is preliminary data.</text>
</comment>
<dbReference type="InterPro" id="IPR029058">
    <property type="entry name" value="AB_hydrolase_fold"/>
</dbReference>
<evidence type="ECO:0000256" key="1">
    <source>
        <dbReference type="ARBA" id="ARBA00010515"/>
    </source>
</evidence>
<accession>A0ABT1BJL6</accession>
<gene>
    <name evidence="4" type="ORF">M0L44_06650</name>
</gene>
<dbReference type="InterPro" id="IPR050300">
    <property type="entry name" value="GDXG_lipolytic_enzyme"/>
</dbReference>
<keyword evidence="2 4" id="KW-0378">Hydrolase</keyword>
<evidence type="ECO:0000313" key="5">
    <source>
        <dbReference type="Proteomes" id="UP001204851"/>
    </source>
</evidence>
<proteinExistence type="inferred from homology"/>
<comment type="similarity">
    <text evidence="1">Belongs to the 'GDXG' lipolytic enzyme family.</text>
</comment>
<dbReference type="SUPFAM" id="SSF53474">
    <property type="entry name" value="alpha/beta-Hydrolases"/>
    <property type="match status" value="1"/>
</dbReference>
<dbReference type="Pfam" id="PF20434">
    <property type="entry name" value="BD-FAE"/>
    <property type="match status" value="1"/>
</dbReference>
<evidence type="ECO:0000259" key="3">
    <source>
        <dbReference type="Pfam" id="PF20434"/>
    </source>
</evidence>
<dbReference type="PANTHER" id="PTHR48081:SF33">
    <property type="entry name" value="KYNURENINE FORMAMIDASE"/>
    <property type="match status" value="1"/>
</dbReference>
<protein>
    <submittedName>
        <fullName evidence="4">Alpha/beta hydrolase</fullName>
    </submittedName>
</protein>
<organism evidence="4 5">
    <name type="scientific">Ideonella oryzae</name>
    <dbReference type="NCBI Taxonomy" id="2937441"/>
    <lineage>
        <taxon>Bacteria</taxon>
        <taxon>Pseudomonadati</taxon>
        <taxon>Pseudomonadota</taxon>
        <taxon>Betaproteobacteria</taxon>
        <taxon>Burkholderiales</taxon>
        <taxon>Sphaerotilaceae</taxon>
        <taxon>Ideonella</taxon>
    </lineage>
</organism>
<dbReference type="Proteomes" id="UP001204851">
    <property type="component" value="Unassembled WGS sequence"/>
</dbReference>
<dbReference type="InterPro" id="IPR002168">
    <property type="entry name" value="Lipase_GDXG_HIS_AS"/>
</dbReference>
<evidence type="ECO:0000256" key="2">
    <source>
        <dbReference type="ARBA" id="ARBA00022801"/>
    </source>
</evidence>
<dbReference type="EMBL" id="JAMXMC010000003">
    <property type="protein sequence ID" value="MCO5976397.1"/>
    <property type="molecule type" value="Genomic_DNA"/>
</dbReference>
<reference evidence="4 5" key="1">
    <citation type="submission" date="2022-06" db="EMBL/GenBank/DDBJ databases">
        <title>Ideonella sp. NS12-5 Genome sequencing and assembly.</title>
        <authorList>
            <person name="Jung Y."/>
        </authorList>
    </citation>
    <scope>NUCLEOTIDE SEQUENCE [LARGE SCALE GENOMIC DNA]</scope>
    <source>
        <strain evidence="4 5">NS12-5</strain>
    </source>
</reference>
<dbReference type="GO" id="GO:0016787">
    <property type="term" value="F:hydrolase activity"/>
    <property type="evidence" value="ECO:0007669"/>
    <property type="project" value="UniProtKB-KW"/>
</dbReference>
<feature type="domain" description="BD-FAE-like" evidence="3">
    <location>
        <begin position="78"/>
        <end position="189"/>
    </location>
</feature>
<dbReference type="PANTHER" id="PTHR48081">
    <property type="entry name" value="AB HYDROLASE SUPERFAMILY PROTEIN C4A8.06C"/>
    <property type="match status" value="1"/>
</dbReference>
<dbReference type="PROSITE" id="PS01173">
    <property type="entry name" value="LIPASE_GDXG_HIS"/>
    <property type="match status" value="1"/>
</dbReference>
<name>A0ABT1BJL6_9BURK</name>